<evidence type="ECO:0000259" key="3">
    <source>
        <dbReference type="PROSITE" id="PS51845"/>
    </source>
</evidence>
<keyword evidence="2" id="KW-0378">Hydrolase</keyword>
<accession>A0A0C2F6N0</accession>
<dbReference type="EMBL" id="KN794181">
    <property type="protein sequence ID" value="KIH42659.1"/>
    <property type="molecule type" value="Genomic_DNA"/>
</dbReference>
<proteinExistence type="predicted"/>
<protein>
    <recommendedName>
        <fullName evidence="3">PDEase domain-containing protein</fullName>
    </recommendedName>
</protein>
<dbReference type="InterPro" id="IPR002073">
    <property type="entry name" value="PDEase_catalytic_dom"/>
</dbReference>
<gene>
    <name evidence="4" type="ORF">ANCDUO_27354</name>
</gene>
<dbReference type="GO" id="GO:0007165">
    <property type="term" value="P:signal transduction"/>
    <property type="evidence" value="ECO:0007669"/>
    <property type="project" value="InterPro"/>
</dbReference>
<dbReference type="PANTHER" id="PTHR11347">
    <property type="entry name" value="CYCLIC NUCLEOTIDE PHOSPHODIESTERASE"/>
    <property type="match status" value="1"/>
</dbReference>
<dbReference type="Proteomes" id="UP000054047">
    <property type="component" value="Unassembled WGS sequence"/>
</dbReference>
<dbReference type="Gene3D" id="1.10.1300.10">
    <property type="entry name" value="3'5'-cyclic nucleotide phosphodiesterase, catalytic domain"/>
    <property type="match status" value="1"/>
</dbReference>
<dbReference type="GO" id="GO:0046872">
    <property type="term" value="F:metal ion binding"/>
    <property type="evidence" value="ECO:0007669"/>
    <property type="project" value="UniProtKB-KW"/>
</dbReference>
<dbReference type="Pfam" id="PF00233">
    <property type="entry name" value="PDEase_I"/>
    <property type="match status" value="1"/>
</dbReference>
<evidence type="ECO:0000256" key="2">
    <source>
        <dbReference type="ARBA" id="ARBA00022801"/>
    </source>
</evidence>
<dbReference type="AlphaFoldDB" id="A0A0C2F6N0"/>
<evidence type="ECO:0000256" key="1">
    <source>
        <dbReference type="ARBA" id="ARBA00022723"/>
    </source>
</evidence>
<organism evidence="4 5">
    <name type="scientific">Ancylostoma duodenale</name>
    <dbReference type="NCBI Taxonomy" id="51022"/>
    <lineage>
        <taxon>Eukaryota</taxon>
        <taxon>Metazoa</taxon>
        <taxon>Ecdysozoa</taxon>
        <taxon>Nematoda</taxon>
        <taxon>Chromadorea</taxon>
        <taxon>Rhabditida</taxon>
        <taxon>Rhabditina</taxon>
        <taxon>Rhabditomorpha</taxon>
        <taxon>Strongyloidea</taxon>
        <taxon>Ancylostomatidae</taxon>
        <taxon>Ancylostomatinae</taxon>
        <taxon>Ancylostoma</taxon>
    </lineage>
</organism>
<keyword evidence="1" id="KW-0479">Metal-binding</keyword>
<dbReference type="OrthoDB" id="5859818at2759"/>
<dbReference type="PROSITE" id="PS51845">
    <property type="entry name" value="PDEASE_I_2"/>
    <property type="match status" value="1"/>
</dbReference>
<name>A0A0C2F6N0_9BILA</name>
<evidence type="ECO:0000313" key="5">
    <source>
        <dbReference type="Proteomes" id="UP000054047"/>
    </source>
</evidence>
<evidence type="ECO:0000313" key="4">
    <source>
        <dbReference type="EMBL" id="KIH42659.1"/>
    </source>
</evidence>
<feature type="domain" description="PDEase" evidence="3">
    <location>
        <begin position="1"/>
        <end position="97"/>
    </location>
</feature>
<reference evidence="4 5" key="1">
    <citation type="submission" date="2013-12" db="EMBL/GenBank/DDBJ databases">
        <title>Draft genome of the parsitic nematode Ancylostoma duodenale.</title>
        <authorList>
            <person name="Mitreva M."/>
        </authorList>
    </citation>
    <scope>NUCLEOTIDE SEQUENCE [LARGE SCALE GENOMIC DNA]</scope>
    <source>
        <strain evidence="4 5">Zhejiang</strain>
    </source>
</reference>
<dbReference type="GO" id="GO:0004114">
    <property type="term" value="F:3',5'-cyclic-nucleotide phosphodiesterase activity"/>
    <property type="evidence" value="ECO:0007669"/>
    <property type="project" value="InterPro"/>
</dbReference>
<keyword evidence="5" id="KW-1185">Reference proteome</keyword>
<dbReference type="SUPFAM" id="SSF109604">
    <property type="entry name" value="HD-domain/PDEase-like"/>
    <property type="match status" value="1"/>
</dbReference>
<dbReference type="InterPro" id="IPR036971">
    <property type="entry name" value="PDEase_catalytic_dom_sf"/>
</dbReference>
<sequence>MRHAMVEMVLATDISRHFEYLVKFNKMNVVDVPDDARDGNSLTICNMLVKCADISNPTREWSLCQKWAYRIVEEYFDQVGSNLFLGKLTYSVAQMAL</sequence>